<feature type="transmembrane region" description="Helical" evidence="7">
    <location>
        <begin position="50"/>
        <end position="71"/>
    </location>
</feature>
<comment type="caution">
    <text evidence="9">The sequence shown here is derived from an EMBL/GenBank/DDBJ whole genome shotgun (WGS) entry which is preliminary data.</text>
</comment>
<evidence type="ECO:0000313" key="9">
    <source>
        <dbReference type="EMBL" id="TWG84988.1"/>
    </source>
</evidence>
<dbReference type="Pfam" id="PF01757">
    <property type="entry name" value="Acyl_transf_3"/>
    <property type="match status" value="1"/>
</dbReference>
<evidence type="ECO:0000256" key="5">
    <source>
        <dbReference type="ARBA" id="ARBA00022989"/>
    </source>
</evidence>
<protein>
    <submittedName>
        <fullName evidence="9">Peptidoglycan/LPS O-acetylase OafA/YrhL</fullName>
    </submittedName>
</protein>
<feature type="transmembrane region" description="Helical" evidence="7">
    <location>
        <begin position="178"/>
        <end position="195"/>
    </location>
</feature>
<comment type="subcellular location">
    <subcellularLocation>
        <location evidence="1">Cell membrane</location>
        <topology evidence="1">Multi-pass membrane protein</topology>
    </subcellularLocation>
</comment>
<dbReference type="AlphaFoldDB" id="A0A562BIF8"/>
<evidence type="ECO:0000256" key="2">
    <source>
        <dbReference type="ARBA" id="ARBA00007400"/>
    </source>
</evidence>
<feature type="transmembrane region" description="Helical" evidence="7">
    <location>
        <begin position="250"/>
        <end position="269"/>
    </location>
</feature>
<evidence type="ECO:0000256" key="4">
    <source>
        <dbReference type="ARBA" id="ARBA00022692"/>
    </source>
</evidence>
<name>A0A562BIF8_9BURK</name>
<dbReference type="InterPro" id="IPR002656">
    <property type="entry name" value="Acyl_transf_3_dom"/>
</dbReference>
<keyword evidence="6 7" id="KW-0472">Membrane</keyword>
<reference evidence="9 10" key="1">
    <citation type="submission" date="2019-07" db="EMBL/GenBank/DDBJ databases">
        <title>Genome sequencing of lignin-degrading bacterial isolates.</title>
        <authorList>
            <person name="Gladden J."/>
        </authorList>
    </citation>
    <scope>NUCLEOTIDE SEQUENCE [LARGE SCALE GENOMIC DNA]</scope>
    <source>
        <strain evidence="9 10">J11</strain>
    </source>
</reference>
<feature type="transmembrane region" description="Helical" evidence="7">
    <location>
        <begin position="92"/>
        <end position="110"/>
    </location>
</feature>
<organism evidence="9 10">
    <name type="scientific">Cupriavidus gilardii J11</name>
    <dbReference type="NCBI Taxonomy" id="936133"/>
    <lineage>
        <taxon>Bacteria</taxon>
        <taxon>Pseudomonadati</taxon>
        <taxon>Pseudomonadota</taxon>
        <taxon>Betaproteobacteria</taxon>
        <taxon>Burkholderiales</taxon>
        <taxon>Burkholderiaceae</taxon>
        <taxon>Cupriavidus</taxon>
    </lineage>
</organism>
<feature type="transmembrane region" description="Helical" evidence="7">
    <location>
        <begin position="313"/>
        <end position="332"/>
    </location>
</feature>
<evidence type="ECO:0000256" key="7">
    <source>
        <dbReference type="SAM" id="Phobius"/>
    </source>
</evidence>
<evidence type="ECO:0000256" key="3">
    <source>
        <dbReference type="ARBA" id="ARBA00022475"/>
    </source>
</evidence>
<evidence type="ECO:0000256" key="1">
    <source>
        <dbReference type="ARBA" id="ARBA00004651"/>
    </source>
</evidence>
<proteinExistence type="inferred from homology"/>
<comment type="similarity">
    <text evidence="2">Belongs to the acyltransferase 3 family.</text>
</comment>
<evidence type="ECO:0000256" key="6">
    <source>
        <dbReference type="ARBA" id="ARBA00023136"/>
    </source>
</evidence>
<dbReference type="PANTHER" id="PTHR40074:SF2">
    <property type="entry name" value="O-ACETYLTRANSFERASE WECH"/>
    <property type="match status" value="1"/>
</dbReference>
<feature type="transmembrane region" description="Helical" evidence="7">
    <location>
        <begin position="12"/>
        <end position="30"/>
    </location>
</feature>
<feature type="transmembrane region" description="Helical" evidence="7">
    <location>
        <begin position="201"/>
        <end position="220"/>
    </location>
</feature>
<sequence>MTAPSRLAGIDALKAVGSQLIVLHHLAFYGPMSDIAHPLAPALIDWLCQYARIAVQVFLVVGGFLAARSLAPDGLLRTAAPWRALGRRYQKLAVPFAAAMVLSIGAAALARQWMVHESIPAPPTWPQVLAHLVLLHDVLGVDALSAGAWYVAIDLQLFALLLLLLWTARALPAGWRMPAGAALVGAMACASLWWFNRDAAWDAWACYFFGAYGMGVLAYWAAEPARARWALPALAAVAMSALAIDFRARIAVAATTALVLGLCRWRGWLDAWPRGSAIATLGRISYSVFLVHFPVCLLANALMSRLAPAEPGWHAVGMLAAWLASNVAGALFHRHVESADPFGALRRTLAARMRRVAG</sequence>
<feature type="transmembrane region" description="Helical" evidence="7">
    <location>
        <begin position="227"/>
        <end position="244"/>
    </location>
</feature>
<accession>A0A562BIF8</accession>
<dbReference type="GO" id="GO:0009246">
    <property type="term" value="P:enterobacterial common antigen biosynthetic process"/>
    <property type="evidence" value="ECO:0007669"/>
    <property type="project" value="TreeGrafter"/>
</dbReference>
<keyword evidence="3" id="KW-1003">Cell membrane</keyword>
<keyword evidence="5 7" id="KW-1133">Transmembrane helix</keyword>
<dbReference type="GO" id="GO:0005886">
    <property type="term" value="C:plasma membrane"/>
    <property type="evidence" value="ECO:0007669"/>
    <property type="project" value="UniProtKB-SubCell"/>
</dbReference>
<dbReference type="PANTHER" id="PTHR40074">
    <property type="entry name" value="O-ACETYLTRANSFERASE WECH"/>
    <property type="match status" value="1"/>
</dbReference>
<gene>
    <name evidence="9" type="ORF">L602_002700000800</name>
</gene>
<feature type="transmembrane region" description="Helical" evidence="7">
    <location>
        <begin position="281"/>
        <end position="301"/>
    </location>
</feature>
<evidence type="ECO:0000313" key="10">
    <source>
        <dbReference type="Proteomes" id="UP000318141"/>
    </source>
</evidence>
<dbReference type="EMBL" id="VLJN01000020">
    <property type="protein sequence ID" value="TWG84988.1"/>
    <property type="molecule type" value="Genomic_DNA"/>
</dbReference>
<feature type="transmembrane region" description="Helical" evidence="7">
    <location>
        <begin position="147"/>
        <end position="166"/>
    </location>
</feature>
<feature type="domain" description="Acyltransferase 3" evidence="8">
    <location>
        <begin position="8"/>
        <end position="320"/>
    </location>
</feature>
<keyword evidence="4 7" id="KW-0812">Transmembrane</keyword>
<keyword evidence="10" id="KW-1185">Reference proteome</keyword>
<dbReference type="GO" id="GO:0016413">
    <property type="term" value="F:O-acetyltransferase activity"/>
    <property type="evidence" value="ECO:0007669"/>
    <property type="project" value="TreeGrafter"/>
</dbReference>
<dbReference type="Proteomes" id="UP000318141">
    <property type="component" value="Unassembled WGS sequence"/>
</dbReference>
<evidence type="ECO:0000259" key="8">
    <source>
        <dbReference type="Pfam" id="PF01757"/>
    </source>
</evidence>
<dbReference type="OrthoDB" id="8956208at2"/>